<gene>
    <name evidence="1" type="ORF">EER27_15380</name>
</gene>
<name>A0A3M8SLE2_9GAMM</name>
<dbReference type="AlphaFoldDB" id="A0A3M8SLE2"/>
<keyword evidence="2" id="KW-1185">Reference proteome</keyword>
<comment type="caution">
    <text evidence="1">The sequence shown here is derived from an EMBL/GenBank/DDBJ whole genome shotgun (WGS) entry which is preliminary data.</text>
</comment>
<dbReference type="EMBL" id="RIBS01000010">
    <property type="protein sequence ID" value="RNF82029.1"/>
    <property type="molecule type" value="Genomic_DNA"/>
</dbReference>
<dbReference type="Proteomes" id="UP000267049">
    <property type="component" value="Unassembled WGS sequence"/>
</dbReference>
<proteinExistence type="predicted"/>
<protein>
    <submittedName>
        <fullName evidence="1">Uncharacterized protein</fullName>
    </submittedName>
</protein>
<organism evidence="1 2">
    <name type="scientific">Montanilutibacter psychrotolerans</name>
    <dbReference type="NCBI Taxonomy" id="1327343"/>
    <lineage>
        <taxon>Bacteria</taxon>
        <taxon>Pseudomonadati</taxon>
        <taxon>Pseudomonadota</taxon>
        <taxon>Gammaproteobacteria</taxon>
        <taxon>Lysobacterales</taxon>
        <taxon>Lysobacteraceae</taxon>
        <taxon>Montanilutibacter</taxon>
    </lineage>
</organism>
<evidence type="ECO:0000313" key="2">
    <source>
        <dbReference type="Proteomes" id="UP000267049"/>
    </source>
</evidence>
<reference evidence="1 2" key="1">
    <citation type="submission" date="2018-11" db="EMBL/GenBank/DDBJ databases">
        <title>Lysobacter cryohumiis sp. nov., isolated from soil in the Tianshan Mountains, Xinjiang, China.</title>
        <authorList>
            <person name="Luo Y."/>
            <person name="Sheng H."/>
        </authorList>
    </citation>
    <scope>NUCLEOTIDE SEQUENCE [LARGE SCALE GENOMIC DNA]</scope>
    <source>
        <strain evidence="1 2">ZS60</strain>
    </source>
</reference>
<evidence type="ECO:0000313" key="1">
    <source>
        <dbReference type="EMBL" id="RNF82029.1"/>
    </source>
</evidence>
<sequence>MKHPRAQKARLGGNAVFDRSMTIRLANRTDLPLMFGDAGATSGPVPTAVPTMVQPGQTMTVSARNPSGGCDGHFRVAGAGMGFDITYRHPLGAGATTVATTAAPGYLAIADATTFPGHDAVAAVGLYRGITSGSGWVAPLELLDAPPRDNAQDFVNSVYGPGVRDGAIIHAAYGHPSPDGYVQPADFTGGQLSGLAGLLSTQWLSATGACPAVDAALLRWLAGYLRTASPAGALTMWVPQMRHVDATSPSVFSLSGYRRFDFVDGQDWNPATVSAFCNLLVAGAHFVVVCADRDLPAGVSVQPLDRSMDASGLPTRHDPGNSHYATLLNVTGTYVQPADGDFAGRGSGLLQALLVGRTVNDMLASPGSYNNFLQLEGWPAISTRHNADYIAHQRTAWNISTFGASPYSEKRATSVFLAPSGWEPMLYQTTLMMPYVGAYAVAEGVPQPWLDASLAKVPSTAPPLPARFID</sequence>
<accession>A0A3M8SLE2</accession>